<evidence type="ECO:0000259" key="1">
    <source>
        <dbReference type="Pfam" id="PF01759"/>
    </source>
</evidence>
<dbReference type="Gene3D" id="2.40.50.120">
    <property type="match status" value="1"/>
</dbReference>
<gene>
    <name evidence="2" type="ORF">QQF64_000022</name>
</gene>
<dbReference type="InterPro" id="IPR018933">
    <property type="entry name" value="Netrin_module_non-TIMP"/>
</dbReference>
<accession>A0ABR3NVY8</accession>
<dbReference type="Pfam" id="PF01759">
    <property type="entry name" value="NTR"/>
    <property type="match status" value="1"/>
</dbReference>
<evidence type="ECO:0000313" key="2">
    <source>
        <dbReference type="EMBL" id="KAL1281219.1"/>
    </source>
</evidence>
<dbReference type="SUPFAM" id="SSF50242">
    <property type="entry name" value="TIMP-like"/>
    <property type="match status" value="1"/>
</dbReference>
<protein>
    <recommendedName>
        <fullName evidence="1">Netrin module non-TIMP type domain-containing protein</fullName>
    </recommendedName>
</protein>
<comment type="caution">
    <text evidence="2">The sequence shown here is derived from an EMBL/GenBank/DDBJ whole genome shotgun (WGS) entry which is preliminary data.</text>
</comment>
<reference evidence="2 3" key="1">
    <citation type="submission" date="2023-09" db="EMBL/GenBank/DDBJ databases">
        <authorList>
            <person name="Wang M."/>
        </authorList>
    </citation>
    <scope>NUCLEOTIDE SEQUENCE [LARGE SCALE GENOMIC DNA]</scope>
    <source>
        <strain evidence="2">GT-2023</strain>
        <tissue evidence="2">Liver</tissue>
    </source>
</reference>
<feature type="domain" description="Netrin module non-TIMP type" evidence="1">
    <location>
        <begin position="55"/>
        <end position="98"/>
    </location>
</feature>
<dbReference type="EMBL" id="JAYMGO010000001">
    <property type="protein sequence ID" value="KAL1281219.1"/>
    <property type="molecule type" value="Genomic_DNA"/>
</dbReference>
<dbReference type="Proteomes" id="UP001558613">
    <property type="component" value="Unassembled WGS sequence"/>
</dbReference>
<evidence type="ECO:0000313" key="3">
    <source>
        <dbReference type="Proteomes" id="UP001558613"/>
    </source>
</evidence>
<proteinExistence type="predicted"/>
<sequence length="101" mass="11204">MNITHRMHAVQSSSTLKGKMALYTDCVKETSASAQKKTVVSRGGNHVKDDDRFIKACESGMDYVYKVTVVGMDLKKDSDIYELKVEQVLKEGTDEDVGGKK</sequence>
<dbReference type="InterPro" id="IPR008993">
    <property type="entry name" value="TIMP-like_OB-fold"/>
</dbReference>
<name>A0ABR3NVY8_9TELE</name>
<keyword evidence="3" id="KW-1185">Reference proteome</keyword>
<organism evidence="2 3">
    <name type="scientific">Cirrhinus molitorella</name>
    <name type="common">mud carp</name>
    <dbReference type="NCBI Taxonomy" id="172907"/>
    <lineage>
        <taxon>Eukaryota</taxon>
        <taxon>Metazoa</taxon>
        <taxon>Chordata</taxon>
        <taxon>Craniata</taxon>
        <taxon>Vertebrata</taxon>
        <taxon>Euteleostomi</taxon>
        <taxon>Actinopterygii</taxon>
        <taxon>Neopterygii</taxon>
        <taxon>Teleostei</taxon>
        <taxon>Ostariophysi</taxon>
        <taxon>Cypriniformes</taxon>
        <taxon>Cyprinidae</taxon>
        <taxon>Labeoninae</taxon>
        <taxon>Labeonini</taxon>
        <taxon>Cirrhinus</taxon>
    </lineage>
</organism>